<dbReference type="STRING" id="551991.SAMN05192529_11973"/>
<evidence type="ECO:0000313" key="3">
    <source>
        <dbReference type="Proteomes" id="UP000199041"/>
    </source>
</evidence>
<evidence type="ECO:0000313" key="2">
    <source>
        <dbReference type="EMBL" id="SEA45413.1"/>
    </source>
</evidence>
<name>A0A1H4BB89_9BACT</name>
<accession>A0A1H4BB89</accession>
<dbReference type="RefSeq" id="WP_091399975.1">
    <property type="nucleotide sequence ID" value="NZ_FNQY01000019.1"/>
</dbReference>
<dbReference type="AlphaFoldDB" id="A0A1H4BB89"/>
<dbReference type="OrthoDB" id="1098628at2"/>
<proteinExistence type="predicted"/>
<reference evidence="2 3" key="1">
    <citation type="submission" date="2016-10" db="EMBL/GenBank/DDBJ databases">
        <authorList>
            <person name="de Groot N.N."/>
        </authorList>
    </citation>
    <scope>NUCLEOTIDE SEQUENCE [LARGE SCALE GENOMIC DNA]</scope>
    <source>
        <strain evidence="2 3">Vu-144</strain>
    </source>
</reference>
<keyword evidence="3" id="KW-1185">Reference proteome</keyword>
<gene>
    <name evidence="2" type="ORF">SAMN05192529_11973</name>
</gene>
<evidence type="ECO:0000259" key="1">
    <source>
        <dbReference type="Pfam" id="PF17293"/>
    </source>
</evidence>
<sequence length="77" mass="8896">MITNQSFSILIWTKKGRIKNDKVPLSLRITINGRRAEISTNRYVEFSHWDSKTQKVIGRSPQAKEINKHLDAMKSAL</sequence>
<feature type="domain" description="Arm DNA-binding" evidence="1">
    <location>
        <begin position="11"/>
        <end position="76"/>
    </location>
</feature>
<dbReference type="InterPro" id="IPR035386">
    <property type="entry name" value="Arm-DNA-bind_5"/>
</dbReference>
<protein>
    <submittedName>
        <fullName evidence="2">Phage integrase SAM-like domain-containing protein</fullName>
    </submittedName>
</protein>
<dbReference type="Proteomes" id="UP000199041">
    <property type="component" value="Unassembled WGS sequence"/>
</dbReference>
<organism evidence="2 3">
    <name type="scientific">Arachidicoccus rhizosphaerae</name>
    <dbReference type="NCBI Taxonomy" id="551991"/>
    <lineage>
        <taxon>Bacteria</taxon>
        <taxon>Pseudomonadati</taxon>
        <taxon>Bacteroidota</taxon>
        <taxon>Chitinophagia</taxon>
        <taxon>Chitinophagales</taxon>
        <taxon>Chitinophagaceae</taxon>
        <taxon>Arachidicoccus</taxon>
    </lineage>
</organism>
<dbReference type="EMBL" id="FNQY01000019">
    <property type="protein sequence ID" value="SEA45413.1"/>
    <property type="molecule type" value="Genomic_DNA"/>
</dbReference>
<dbReference type="Pfam" id="PF17293">
    <property type="entry name" value="Arm-DNA-bind_5"/>
    <property type="match status" value="1"/>
</dbReference>